<dbReference type="RefSeq" id="WP_073180446.1">
    <property type="nucleotide sequence ID" value="NZ_FQWL01000004.1"/>
</dbReference>
<keyword evidence="3" id="KW-1185">Reference proteome</keyword>
<sequence length="162" mass="18129">MPSPTTPNKFIKTLTIIHLALMTGPILFGFVAYSQAKDAILDYSDSEQIFLIVVPILALSGIFMGNLLFNQILRSSSKESGLQGKLARFQIASILRYALIEGPAFLGVVVFFITENLTYLYIAAVLILYLYLLRPTKDKIERGLKLRGADRDQFNRLDQPVS</sequence>
<organism evidence="2 3">
    <name type="scientific">Flagellimonas flava</name>
    <dbReference type="NCBI Taxonomy" id="570519"/>
    <lineage>
        <taxon>Bacteria</taxon>
        <taxon>Pseudomonadati</taxon>
        <taxon>Bacteroidota</taxon>
        <taxon>Flavobacteriia</taxon>
        <taxon>Flavobacteriales</taxon>
        <taxon>Flavobacteriaceae</taxon>
        <taxon>Flagellimonas</taxon>
    </lineage>
</organism>
<keyword evidence="1" id="KW-0812">Transmembrane</keyword>
<protein>
    <submittedName>
        <fullName evidence="2">Uncharacterized protein</fullName>
    </submittedName>
</protein>
<accession>A0A1M5N6D8</accession>
<dbReference type="STRING" id="570519.SAMN04488116_2677"/>
<dbReference type="EMBL" id="FQWL01000004">
    <property type="protein sequence ID" value="SHG84992.1"/>
    <property type="molecule type" value="Genomic_DNA"/>
</dbReference>
<reference evidence="3" key="1">
    <citation type="submission" date="2016-11" db="EMBL/GenBank/DDBJ databases">
        <authorList>
            <person name="Varghese N."/>
            <person name="Submissions S."/>
        </authorList>
    </citation>
    <scope>NUCLEOTIDE SEQUENCE [LARGE SCALE GENOMIC DNA]</scope>
    <source>
        <strain evidence="3">DSM 22638</strain>
    </source>
</reference>
<name>A0A1M5N6D8_9FLAO</name>
<keyword evidence="1" id="KW-0472">Membrane</keyword>
<evidence type="ECO:0000256" key="1">
    <source>
        <dbReference type="SAM" id="Phobius"/>
    </source>
</evidence>
<feature type="transmembrane region" description="Helical" evidence="1">
    <location>
        <begin position="16"/>
        <end position="36"/>
    </location>
</feature>
<feature type="transmembrane region" description="Helical" evidence="1">
    <location>
        <begin position="94"/>
        <end position="113"/>
    </location>
</feature>
<evidence type="ECO:0000313" key="3">
    <source>
        <dbReference type="Proteomes" id="UP000184532"/>
    </source>
</evidence>
<dbReference type="Proteomes" id="UP000184532">
    <property type="component" value="Unassembled WGS sequence"/>
</dbReference>
<dbReference type="AlphaFoldDB" id="A0A1M5N6D8"/>
<keyword evidence="1" id="KW-1133">Transmembrane helix</keyword>
<feature type="transmembrane region" description="Helical" evidence="1">
    <location>
        <begin position="119"/>
        <end position="136"/>
    </location>
</feature>
<gene>
    <name evidence="2" type="ORF">SAMN04488116_2677</name>
</gene>
<proteinExistence type="predicted"/>
<feature type="transmembrane region" description="Helical" evidence="1">
    <location>
        <begin position="48"/>
        <end position="73"/>
    </location>
</feature>
<dbReference type="OrthoDB" id="1151358at2"/>
<evidence type="ECO:0000313" key="2">
    <source>
        <dbReference type="EMBL" id="SHG84992.1"/>
    </source>
</evidence>